<dbReference type="Proteomes" id="UP000602442">
    <property type="component" value="Unassembled WGS sequence"/>
</dbReference>
<organism evidence="1 2">
    <name type="scientific">Aurantiacibacter sediminis</name>
    <dbReference type="NCBI Taxonomy" id="2793064"/>
    <lineage>
        <taxon>Bacteria</taxon>
        <taxon>Pseudomonadati</taxon>
        <taxon>Pseudomonadota</taxon>
        <taxon>Alphaproteobacteria</taxon>
        <taxon>Sphingomonadales</taxon>
        <taxon>Erythrobacteraceae</taxon>
        <taxon>Aurantiacibacter</taxon>
    </lineage>
</organism>
<dbReference type="EMBL" id="JAEANY010000002">
    <property type="protein sequence ID" value="MBH5322130.1"/>
    <property type="molecule type" value="Genomic_DNA"/>
</dbReference>
<evidence type="ECO:0000313" key="1">
    <source>
        <dbReference type="EMBL" id="MBH5322130.1"/>
    </source>
</evidence>
<comment type="caution">
    <text evidence="1">The sequence shown here is derived from an EMBL/GenBank/DDBJ whole genome shotgun (WGS) entry which is preliminary data.</text>
</comment>
<dbReference type="RefSeq" id="WP_197920848.1">
    <property type="nucleotide sequence ID" value="NZ_CAWPTA010000007.1"/>
</dbReference>
<gene>
    <name evidence="1" type="ORF">I5L03_05980</name>
</gene>
<keyword evidence="2" id="KW-1185">Reference proteome</keyword>
<sequence length="420" mass="46187">MKQETMQNYGLADAAIIRYDGTIALAPADGVLEADLRIAIPATKSSRLSFILAASLGEADITGREVVSVSVTPQQTFGRSVNAYTIDLNPAVDASEHIVNFRYRGKLIPDDSPLAINAISEQRVELTADSFWFPLETSFETKIDASLAVDIEGDWIGVAPGSFTRADNRFLLDQDVGGTDISLALLPDPVIHQVGAYTVYDARPSPRENIEGVVAALEVCSRFLNELAGPEDQLPDAHIMVFSRDSVGYSRRTIIALSDPANSDDVSLTQFVCHELAHNWSRANSSTPEQWHNEGLADTIANLALRETFGPRVYEARLARYREMLLSEEAPLGPIWTSSLTDRASDLVAYRAAPLAFASLEQRLGSAQFRSFVRRLMNDKVAHTPRLLSILEEVANLDQRRWFENVLAQEARGLGEAPTD</sequence>
<dbReference type="SUPFAM" id="SSF55486">
    <property type="entry name" value="Metalloproteases ('zincins'), catalytic domain"/>
    <property type="match status" value="1"/>
</dbReference>
<name>A0ABS0N2C8_9SPHN</name>
<evidence type="ECO:0008006" key="3">
    <source>
        <dbReference type="Google" id="ProtNLM"/>
    </source>
</evidence>
<evidence type="ECO:0000313" key="2">
    <source>
        <dbReference type="Proteomes" id="UP000602442"/>
    </source>
</evidence>
<protein>
    <recommendedName>
        <fullName evidence="3">Peptidase M1 membrane alanine aminopeptidase domain-containing protein</fullName>
    </recommendedName>
</protein>
<accession>A0ABS0N2C8</accession>
<dbReference type="InterPro" id="IPR027268">
    <property type="entry name" value="Peptidase_M4/M1_CTD_sf"/>
</dbReference>
<proteinExistence type="predicted"/>
<reference evidence="1 2" key="1">
    <citation type="submission" date="2020-11" db="EMBL/GenBank/DDBJ databases">
        <title>Erythrobacter sediminis sp. nov., a marine bacterium from a tidal flat of Garorim Bay.</title>
        <authorList>
            <person name="Kim D."/>
            <person name="Yoo Y."/>
            <person name="Kim J.-J."/>
        </authorList>
    </citation>
    <scope>NUCLEOTIDE SEQUENCE [LARGE SCALE GENOMIC DNA]</scope>
    <source>
        <strain evidence="1 2">JGD-13</strain>
    </source>
</reference>
<dbReference type="Gene3D" id="1.10.390.10">
    <property type="entry name" value="Neutral Protease Domain 2"/>
    <property type="match status" value="1"/>
</dbReference>